<gene>
    <name evidence="2" type="ORF">GMOD_00004429</name>
</gene>
<dbReference type="EMBL" id="KE747814">
    <property type="protein sequence ID" value="RMZ68220.1"/>
    <property type="molecule type" value="Genomic_DNA"/>
</dbReference>
<dbReference type="PANTHER" id="PTHR35179:SF1">
    <property type="entry name" value="INTEGRAL MEMBRANE PROTEIN"/>
    <property type="match status" value="1"/>
</dbReference>
<feature type="compositionally biased region" description="Acidic residues" evidence="1">
    <location>
        <begin position="610"/>
        <end position="624"/>
    </location>
</feature>
<feature type="compositionally biased region" description="Low complexity" evidence="1">
    <location>
        <begin position="528"/>
        <end position="538"/>
    </location>
</feature>
<accession>A0A3M7M1E3</accession>
<evidence type="ECO:0000256" key="1">
    <source>
        <dbReference type="SAM" id="MobiDB-lite"/>
    </source>
</evidence>
<feature type="compositionally biased region" description="Acidic residues" evidence="1">
    <location>
        <begin position="22"/>
        <end position="50"/>
    </location>
</feature>
<dbReference type="AlphaFoldDB" id="A0A3M7M1E3"/>
<name>A0A3M7M1E3_9PLEO</name>
<evidence type="ECO:0000313" key="2">
    <source>
        <dbReference type="EMBL" id="RMZ68220.1"/>
    </source>
</evidence>
<dbReference type="PANTHER" id="PTHR35179">
    <property type="entry name" value="PROTEIN CBG02620"/>
    <property type="match status" value="1"/>
</dbReference>
<feature type="compositionally biased region" description="Basic and acidic residues" evidence="1">
    <location>
        <begin position="1"/>
        <end position="21"/>
    </location>
</feature>
<reference evidence="2 3" key="1">
    <citation type="journal article" date="2014" name="PLoS ONE">
        <title>De novo Genome Assembly of the Fungal Plant Pathogen Pyrenophora semeniperda.</title>
        <authorList>
            <person name="Soliai M.M."/>
            <person name="Meyer S.E."/>
            <person name="Udall J.A."/>
            <person name="Elzinga D.E."/>
            <person name="Hermansen R.A."/>
            <person name="Bodily P.M."/>
            <person name="Hart A.A."/>
            <person name="Coleman C.E."/>
        </authorList>
    </citation>
    <scope>NUCLEOTIDE SEQUENCE [LARGE SCALE GENOMIC DNA]</scope>
    <source>
        <strain evidence="2 3">CCB06</strain>
        <tissue evidence="2">Mycelium</tissue>
    </source>
</reference>
<evidence type="ECO:0000313" key="3">
    <source>
        <dbReference type="Proteomes" id="UP000265663"/>
    </source>
</evidence>
<protein>
    <submittedName>
        <fullName evidence="2">Geranylgeranyl pyrophosphate synthetase</fullName>
    </submittedName>
</protein>
<dbReference type="Proteomes" id="UP000265663">
    <property type="component" value="Unassembled WGS sequence"/>
</dbReference>
<feature type="region of interest" description="Disordered" evidence="1">
    <location>
        <begin position="506"/>
        <end position="645"/>
    </location>
</feature>
<feature type="region of interest" description="Disordered" evidence="1">
    <location>
        <begin position="1"/>
        <end position="62"/>
    </location>
</feature>
<proteinExistence type="predicted"/>
<feature type="compositionally biased region" description="Basic and acidic residues" evidence="1">
    <location>
        <begin position="517"/>
        <end position="527"/>
    </location>
</feature>
<organism evidence="2 3">
    <name type="scientific">Pyrenophora seminiperda CCB06</name>
    <dbReference type="NCBI Taxonomy" id="1302712"/>
    <lineage>
        <taxon>Eukaryota</taxon>
        <taxon>Fungi</taxon>
        <taxon>Dikarya</taxon>
        <taxon>Ascomycota</taxon>
        <taxon>Pezizomycotina</taxon>
        <taxon>Dothideomycetes</taxon>
        <taxon>Pleosporomycetidae</taxon>
        <taxon>Pleosporales</taxon>
        <taxon>Pleosporineae</taxon>
        <taxon>Pleosporaceae</taxon>
        <taxon>Pyrenophora</taxon>
    </lineage>
</organism>
<feature type="compositionally biased region" description="Basic residues" evidence="1">
    <location>
        <begin position="539"/>
        <end position="553"/>
    </location>
</feature>
<sequence length="645" mass="73793">MADHVAAAAEKEYEQAEAAHGEEEDMQEHKDEEEDMDEWKDEDMPAEDEATTPKAAEVEVDEASAPRIPWSTRMFNWAIFNETLSIIHTIDLDTITPVQEAVTWDTDPELLCSYNWCASDDGSNIIFVPGQPAKWHPPRLPYQLEPDSGYSFTDYNYARSPSNPYLPMFTALQVMKTNYTFHDIDVLADRNNLRTLLEMTQGKNNGPMRLDLHLINNTLVIVRKEEKWWINSDKTLNYGLNFEKHFTRTPPDMFNATDPECGATNHYRAIRYHMGPLNVVCRFEADAYYDGIVPSDADLWAFGAEPPIGGGLTRLPDFDFAEPIQVLQTGHMVPQAQLVELKTQVQNPLVYKGPVQCQDQLWFGRTPMLFTAPWEKHTAKVLRIKQEDAMERIKLWEEKNEEPLRKLVALLAQFRDVLRTQPSGHQACVLVRADKGGPLALWTMRGRPMAMDWQMLFTYWPPVGNWPVPKEPTEEELAEDELAGQLITEMDEEIAEEAHRQLEEEIAEEAEQGPAEEPARDRKRERSSSSSRSPSPYRAPKRRYNRGRDRRNRPAPGEWGSDEHRAAYVPPWQRYRRRSSSTPPFKTKAKDEDEDEDMMDMNVDGKTEAEAEAEAEDKDEDMGEENVAGEAGGEGSLKLFRGLGC</sequence>
<dbReference type="OrthoDB" id="420564at2759"/>
<keyword evidence="3" id="KW-1185">Reference proteome</keyword>